<comment type="similarity">
    <text evidence="1">Belongs to the metallothionein superfamily. Type 15 family.</text>
</comment>
<dbReference type="PANTHER" id="PTHR33357:SF3">
    <property type="entry name" value="METALLOTHIONEIN-LIKE PROTEIN 3"/>
    <property type="match status" value="1"/>
</dbReference>
<keyword evidence="3" id="KW-0480">Metal-thiolate cluster</keyword>
<dbReference type="EMBL" id="MG471389">
    <property type="protein sequence ID" value="AZZ09232.1"/>
    <property type="molecule type" value="mRNA"/>
</dbReference>
<sequence length="66" mass="6957">MSDKCGNCDCADSSQCTRRGNKMDDVIFVAAEKSYTESIVMDVASAENDGCKCGANCSCTDCTCGH</sequence>
<dbReference type="InterPro" id="IPR044671">
    <property type="entry name" value="MT3"/>
</dbReference>
<reference evidence="4" key="1">
    <citation type="submission" date="2017-11" db="EMBL/GenBank/DDBJ databases">
        <authorList>
            <person name="Huang Y.-Y."/>
        </authorList>
    </citation>
    <scope>NUCLEOTIDE SEQUENCE</scope>
</reference>
<accession>A0A3Q9U3J3</accession>
<evidence type="ECO:0000256" key="2">
    <source>
        <dbReference type="ARBA" id="ARBA00022723"/>
    </source>
</evidence>
<evidence type="ECO:0000313" key="4">
    <source>
        <dbReference type="EMBL" id="AZZ09232.1"/>
    </source>
</evidence>
<evidence type="ECO:0000256" key="3">
    <source>
        <dbReference type="ARBA" id="ARBA00022851"/>
    </source>
</evidence>
<proteinExistence type="evidence at transcript level"/>
<dbReference type="GO" id="GO:0008270">
    <property type="term" value="F:zinc ion binding"/>
    <property type="evidence" value="ECO:0007669"/>
    <property type="project" value="InterPro"/>
</dbReference>
<keyword evidence="2" id="KW-0479">Metal-binding</keyword>
<protein>
    <submittedName>
        <fullName evidence="4">Metallothionein MT3</fullName>
    </submittedName>
</protein>
<name>A0A3Q9U3J3_IPOAQ</name>
<dbReference type="PANTHER" id="PTHR33357">
    <property type="entry name" value="METALLOTHIONEIN-LIKE PROTEIN 3"/>
    <property type="match status" value="1"/>
</dbReference>
<evidence type="ECO:0000256" key="1">
    <source>
        <dbReference type="ARBA" id="ARBA00005802"/>
    </source>
</evidence>
<organism evidence="4">
    <name type="scientific">Ipomoea aquatica</name>
    <name type="common">Water spinach</name>
    <name type="synonym">Ipomoea reptans</name>
    <dbReference type="NCBI Taxonomy" id="89636"/>
    <lineage>
        <taxon>Eukaryota</taxon>
        <taxon>Viridiplantae</taxon>
        <taxon>Streptophyta</taxon>
        <taxon>Embryophyta</taxon>
        <taxon>Tracheophyta</taxon>
        <taxon>Spermatophyta</taxon>
        <taxon>Magnoliopsida</taxon>
        <taxon>eudicotyledons</taxon>
        <taxon>Gunneridae</taxon>
        <taxon>Pentapetalae</taxon>
        <taxon>asterids</taxon>
        <taxon>lamiids</taxon>
        <taxon>Solanales</taxon>
        <taxon>Convolvulaceae</taxon>
        <taxon>Ipomoeeae</taxon>
        <taxon>Ipomoea</taxon>
    </lineage>
</organism>
<dbReference type="GO" id="GO:0006878">
    <property type="term" value="P:intracellular copper ion homeostasis"/>
    <property type="evidence" value="ECO:0007669"/>
    <property type="project" value="InterPro"/>
</dbReference>
<dbReference type="GO" id="GO:0005507">
    <property type="term" value="F:copper ion binding"/>
    <property type="evidence" value="ECO:0007669"/>
    <property type="project" value="InterPro"/>
</dbReference>
<dbReference type="AlphaFoldDB" id="A0A3Q9U3J3"/>
<gene>
    <name evidence="4" type="primary">MT3</name>
</gene>